<organism evidence="1 2">
    <name type="scientific">Penicillium chermesinum</name>
    <dbReference type="NCBI Taxonomy" id="63820"/>
    <lineage>
        <taxon>Eukaryota</taxon>
        <taxon>Fungi</taxon>
        <taxon>Dikarya</taxon>
        <taxon>Ascomycota</taxon>
        <taxon>Pezizomycotina</taxon>
        <taxon>Eurotiomycetes</taxon>
        <taxon>Eurotiomycetidae</taxon>
        <taxon>Eurotiales</taxon>
        <taxon>Aspergillaceae</taxon>
        <taxon>Penicillium</taxon>
    </lineage>
</organism>
<evidence type="ECO:0000313" key="1">
    <source>
        <dbReference type="EMBL" id="KAJ5239557.1"/>
    </source>
</evidence>
<sequence>MVGRKEKHVPCCPRSGLLPIKGREQVHARRSKLETVGPEEKNLPCCPRSGLLPIKGREQVHARRSKLETALPDTIFEYANTVAEPSGGETEVWHAFPVGRQERGFILKIPDGICDASFSSSECADGCSGGIFMFKVKFGIYKYGLLVPISDISEDLATRDDLRGPWYTAPVICMILSRRPGLTPLIQLKRLILEKAKSDRPDNVYDRESITKQKNLNALALLYGARVHYPFGDGTKQGFLQEILEDKPAHGIYCVKVKADDGNSLQYDGSLHEVLYTLKSSIEEAETLLGSTDPVGLGSY</sequence>
<dbReference type="EMBL" id="JAPQKS010000003">
    <property type="protein sequence ID" value="KAJ5239557.1"/>
    <property type="molecule type" value="Genomic_DNA"/>
</dbReference>
<reference evidence="1" key="2">
    <citation type="journal article" date="2023" name="IMA Fungus">
        <title>Comparative genomic study of the Penicillium genus elucidates a diverse pangenome and 15 lateral gene transfer events.</title>
        <authorList>
            <person name="Petersen C."/>
            <person name="Sorensen T."/>
            <person name="Nielsen M.R."/>
            <person name="Sondergaard T.E."/>
            <person name="Sorensen J.L."/>
            <person name="Fitzpatrick D.A."/>
            <person name="Frisvad J.C."/>
            <person name="Nielsen K.L."/>
        </authorList>
    </citation>
    <scope>NUCLEOTIDE SEQUENCE</scope>
    <source>
        <strain evidence="1">IBT 19713</strain>
    </source>
</reference>
<name>A0A9W9TSI0_9EURO</name>
<accession>A0A9W9TSI0</accession>
<protein>
    <submittedName>
        <fullName evidence="1">Uncharacterized protein</fullName>
    </submittedName>
</protein>
<reference evidence="1" key="1">
    <citation type="submission" date="2022-11" db="EMBL/GenBank/DDBJ databases">
        <authorList>
            <person name="Petersen C."/>
        </authorList>
    </citation>
    <scope>NUCLEOTIDE SEQUENCE</scope>
    <source>
        <strain evidence="1">IBT 19713</strain>
    </source>
</reference>
<comment type="caution">
    <text evidence="1">The sequence shown here is derived from an EMBL/GenBank/DDBJ whole genome shotgun (WGS) entry which is preliminary data.</text>
</comment>
<evidence type="ECO:0000313" key="2">
    <source>
        <dbReference type="Proteomes" id="UP001150941"/>
    </source>
</evidence>
<gene>
    <name evidence="1" type="ORF">N7468_004176</name>
</gene>
<dbReference type="GeneID" id="83200776"/>
<proteinExistence type="predicted"/>
<dbReference type="RefSeq" id="XP_058332476.1">
    <property type="nucleotide sequence ID" value="XM_058473473.1"/>
</dbReference>
<keyword evidence="2" id="KW-1185">Reference proteome</keyword>
<dbReference type="Proteomes" id="UP001150941">
    <property type="component" value="Unassembled WGS sequence"/>
</dbReference>
<dbReference type="AlphaFoldDB" id="A0A9W9TSI0"/>